<reference evidence="3" key="1">
    <citation type="journal article" date="2011" name="Proc. Natl. Acad. Sci. U.S.A.">
        <title>Obligate biotrophy features unraveled by the genomic analysis of rust fungi.</title>
        <authorList>
            <person name="Duplessis S."/>
            <person name="Cuomo C.A."/>
            <person name="Lin Y.-C."/>
            <person name="Aerts A."/>
            <person name="Tisserant E."/>
            <person name="Veneault-Fourrey C."/>
            <person name="Joly D.L."/>
            <person name="Hacquard S."/>
            <person name="Amselem J."/>
            <person name="Cantarel B.L."/>
            <person name="Chiu R."/>
            <person name="Coutinho P.M."/>
            <person name="Feau N."/>
            <person name="Field M."/>
            <person name="Frey P."/>
            <person name="Gelhaye E."/>
            <person name="Goldberg J."/>
            <person name="Grabherr M.G."/>
            <person name="Kodira C.D."/>
            <person name="Kohler A."/>
            <person name="Kuees U."/>
            <person name="Lindquist E.A."/>
            <person name="Lucas S.M."/>
            <person name="Mago R."/>
            <person name="Mauceli E."/>
            <person name="Morin E."/>
            <person name="Murat C."/>
            <person name="Pangilinan J.L."/>
            <person name="Park R."/>
            <person name="Pearson M."/>
            <person name="Quesneville H."/>
            <person name="Rouhier N."/>
            <person name="Sakthikumar S."/>
            <person name="Salamov A.A."/>
            <person name="Schmutz J."/>
            <person name="Selles B."/>
            <person name="Shapiro H."/>
            <person name="Tanguay P."/>
            <person name="Tuskan G.A."/>
            <person name="Henrissat B."/>
            <person name="Van de Peer Y."/>
            <person name="Rouze P."/>
            <person name="Ellis J.G."/>
            <person name="Dodds P.N."/>
            <person name="Schein J.E."/>
            <person name="Zhong S."/>
            <person name="Hamelin R.C."/>
            <person name="Grigoriev I.V."/>
            <person name="Szabo L.J."/>
            <person name="Martin F."/>
        </authorList>
    </citation>
    <scope>NUCLEOTIDE SEQUENCE [LARGE SCALE GENOMIC DNA]</scope>
    <source>
        <strain evidence="3">98AG31 / pathotype 3-4-7</strain>
    </source>
</reference>
<dbReference type="RefSeq" id="XP_007405580.1">
    <property type="nucleotide sequence ID" value="XM_007405518.1"/>
</dbReference>
<sequence>MKQPTGTLIYILILSLLQFTLLKAKFSASSRLRIKRDLIESFHKASKLSKSDLLDKSVIADQLKQEPFDIPSTSNRIYNPSEGSTVKANKNEITEEGFGNKGLEKNEIEELEINRIKEEKVTEPQLKATDIVFEYGRIVSLFRTSANSEMKAMYCLLNGAQLDQSEANKLGSLLGIAFADFTQKFKERSVESKQIVESAYPAYMDFFQNFYKAQLSTLPKNWDSMIAGLIDALQRSRRFRYREIFEYFPNLDIDIRRAASDMSARAIEDLIKAAEGGHKEELELGLSDPMRSIRLASAKSLGLSNAADLDITLHEFWKGLQKVSQEFTGRGVNRKLIETYEKEMILAGDFKKIKDRFPELLEPTDLPSSSSQQIDEIEEKVTDGSMMATNQEYEDATAYLFGSKAEEIKEFKMNDPKIVHQEFWRFSDAVLVSPKCIKQPEICFDYYLNLAKTMRTQKGLDNCGPPLARAFLNKLNLIPPEKDELQGLINNWPEPASHLLRTTFGDFFDKHSILEEKRISLLEAMYKHVETFSKPEEFNPFWKPRVDPFSRFPYIVDANFFTEGRSRLISGDSATIRFFKYFSLHNYRSSPEGENRLISDLRRFDEAANLEISRSENFWTQMIDLFESTRDQPGTPSRLMKKFPNLLDRLKDLSPEIQTARENQWKEFDAAAKEKTRLEKLARLEELKDMSKEKDNLFGCIELIRTATSWFCKRYKNQPSLPELPTERSIGITS</sequence>
<evidence type="ECO:0008006" key="4">
    <source>
        <dbReference type="Google" id="ProtNLM"/>
    </source>
</evidence>
<protein>
    <recommendedName>
        <fullName evidence="4">Secreted protein</fullName>
    </recommendedName>
</protein>
<dbReference type="HOGENOM" id="CLU_377705_0_0_1"/>
<evidence type="ECO:0000313" key="2">
    <source>
        <dbReference type="EMBL" id="EGG10978.1"/>
    </source>
</evidence>
<feature type="signal peptide" evidence="1">
    <location>
        <begin position="1"/>
        <end position="24"/>
    </location>
</feature>
<dbReference type="KEGG" id="mlr:MELLADRAFT_102812"/>
<feature type="chain" id="PRO_5003314902" description="Secreted protein" evidence="1">
    <location>
        <begin position="25"/>
        <end position="734"/>
    </location>
</feature>
<keyword evidence="3" id="KW-1185">Reference proteome</keyword>
<organism evidence="3">
    <name type="scientific">Melampsora larici-populina (strain 98AG31 / pathotype 3-4-7)</name>
    <name type="common">Poplar leaf rust fungus</name>
    <dbReference type="NCBI Taxonomy" id="747676"/>
    <lineage>
        <taxon>Eukaryota</taxon>
        <taxon>Fungi</taxon>
        <taxon>Dikarya</taxon>
        <taxon>Basidiomycota</taxon>
        <taxon>Pucciniomycotina</taxon>
        <taxon>Pucciniomycetes</taxon>
        <taxon>Pucciniales</taxon>
        <taxon>Melampsoraceae</taxon>
        <taxon>Melampsora</taxon>
    </lineage>
</organism>
<gene>
    <name evidence="2" type="ORF">MELLADRAFT_102812</name>
</gene>
<evidence type="ECO:0000256" key="1">
    <source>
        <dbReference type="SAM" id="SignalP"/>
    </source>
</evidence>
<dbReference type="AlphaFoldDB" id="F4R9G5"/>
<dbReference type="EMBL" id="GL883093">
    <property type="protein sequence ID" value="EGG10978.1"/>
    <property type="molecule type" value="Genomic_DNA"/>
</dbReference>
<keyword evidence="1" id="KW-0732">Signal</keyword>
<dbReference type="OrthoDB" id="10394872at2759"/>
<dbReference type="Proteomes" id="UP000001072">
    <property type="component" value="Unassembled WGS sequence"/>
</dbReference>
<name>F4R9G5_MELLP</name>
<dbReference type="GeneID" id="18921779"/>
<dbReference type="VEuPathDB" id="FungiDB:MELLADRAFT_102812"/>
<accession>F4R9G5</accession>
<dbReference type="InParanoid" id="F4R9G5"/>
<evidence type="ECO:0000313" key="3">
    <source>
        <dbReference type="Proteomes" id="UP000001072"/>
    </source>
</evidence>
<proteinExistence type="predicted"/>